<dbReference type="GO" id="GO:0005789">
    <property type="term" value="C:endoplasmic reticulum membrane"/>
    <property type="evidence" value="ECO:0007669"/>
    <property type="project" value="TreeGrafter"/>
</dbReference>
<dbReference type="Pfam" id="PF14360">
    <property type="entry name" value="PAP2_C"/>
    <property type="match status" value="1"/>
</dbReference>
<dbReference type="GO" id="GO:0005802">
    <property type="term" value="C:trans-Golgi network"/>
    <property type="evidence" value="ECO:0007669"/>
    <property type="project" value="TreeGrafter"/>
</dbReference>
<evidence type="ECO:0000256" key="8">
    <source>
        <dbReference type="ARBA" id="ARBA00023136"/>
    </source>
</evidence>
<evidence type="ECO:0000256" key="3">
    <source>
        <dbReference type="ARBA" id="ARBA00022679"/>
    </source>
</evidence>
<proteinExistence type="inferred from homology"/>
<dbReference type="Proteomes" id="UP000485058">
    <property type="component" value="Unassembled WGS sequence"/>
</dbReference>
<accession>A0A699YAV2</accession>
<comment type="similarity">
    <text evidence="2">Belongs to the sphingomyelin synthase family.</text>
</comment>
<dbReference type="AlphaFoldDB" id="A0A699YAV2"/>
<evidence type="ECO:0000256" key="5">
    <source>
        <dbReference type="ARBA" id="ARBA00022919"/>
    </source>
</evidence>
<feature type="non-terminal residue" evidence="11">
    <location>
        <position position="1"/>
    </location>
</feature>
<keyword evidence="4 9" id="KW-0812">Transmembrane</keyword>
<dbReference type="GO" id="GO:0045140">
    <property type="term" value="F:inositol phosphoceramide synthase activity"/>
    <property type="evidence" value="ECO:0007669"/>
    <property type="project" value="TreeGrafter"/>
</dbReference>
<dbReference type="GO" id="GO:0000139">
    <property type="term" value="C:Golgi membrane"/>
    <property type="evidence" value="ECO:0007669"/>
    <property type="project" value="TreeGrafter"/>
</dbReference>
<feature type="transmembrane region" description="Helical" evidence="9">
    <location>
        <begin position="90"/>
        <end position="109"/>
    </location>
</feature>
<feature type="non-terminal residue" evidence="11">
    <location>
        <position position="252"/>
    </location>
</feature>
<dbReference type="PANTHER" id="PTHR21290:SF62">
    <property type="entry name" value="PHOSPHATIDYLINOSITOL:CERAMIDE INOSITOLPHOSPHOTRANSFERASE 1-RELATED"/>
    <property type="match status" value="1"/>
</dbReference>
<keyword evidence="5" id="KW-0746">Sphingolipid metabolism</keyword>
<evidence type="ECO:0000259" key="10">
    <source>
        <dbReference type="Pfam" id="PF14360"/>
    </source>
</evidence>
<evidence type="ECO:0000256" key="1">
    <source>
        <dbReference type="ARBA" id="ARBA00004141"/>
    </source>
</evidence>
<evidence type="ECO:0000313" key="11">
    <source>
        <dbReference type="EMBL" id="GFH06471.1"/>
    </source>
</evidence>
<evidence type="ECO:0000256" key="6">
    <source>
        <dbReference type="ARBA" id="ARBA00022989"/>
    </source>
</evidence>
<evidence type="ECO:0000313" key="12">
    <source>
        <dbReference type="Proteomes" id="UP000485058"/>
    </source>
</evidence>
<keyword evidence="8 9" id="KW-0472">Membrane</keyword>
<dbReference type="GO" id="GO:0047493">
    <property type="term" value="F:ceramide cholinephosphotransferase activity"/>
    <property type="evidence" value="ECO:0007669"/>
    <property type="project" value="TreeGrafter"/>
</dbReference>
<dbReference type="InterPro" id="IPR045221">
    <property type="entry name" value="Sphingomyelin_synth-like"/>
</dbReference>
<evidence type="ECO:0000256" key="2">
    <source>
        <dbReference type="ARBA" id="ARBA00005441"/>
    </source>
</evidence>
<keyword evidence="12" id="KW-1185">Reference proteome</keyword>
<comment type="caution">
    <text evidence="11">The sequence shown here is derived from an EMBL/GenBank/DDBJ whole genome shotgun (WGS) entry which is preliminary data.</text>
</comment>
<dbReference type="GO" id="GO:0033188">
    <property type="term" value="F:sphingomyelin synthase activity"/>
    <property type="evidence" value="ECO:0007669"/>
    <property type="project" value="TreeGrafter"/>
</dbReference>
<keyword evidence="3" id="KW-0808">Transferase</keyword>
<dbReference type="EMBL" id="BLLF01000040">
    <property type="protein sequence ID" value="GFH06471.1"/>
    <property type="molecule type" value="Genomic_DNA"/>
</dbReference>
<feature type="transmembrane region" description="Helical" evidence="9">
    <location>
        <begin position="12"/>
        <end position="30"/>
    </location>
</feature>
<protein>
    <recommendedName>
        <fullName evidence="10">Sphingomyelin synthase-like domain-containing protein</fullName>
    </recommendedName>
</protein>
<feature type="domain" description="Sphingomyelin synthase-like" evidence="10">
    <location>
        <begin position="101"/>
        <end position="159"/>
    </location>
</feature>
<keyword evidence="6 9" id="KW-1133">Transmembrane helix</keyword>
<evidence type="ECO:0000256" key="7">
    <source>
        <dbReference type="ARBA" id="ARBA00023098"/>
    </source>
</evidence>
<sequence>MEFTVELPMLKQRWLIIMFGLVMQYVHGIFTQLAHRMHQPQEQPLHDIGFDMLPELGPQRFWVSEAIFGSLFAAFVLWTFTPFVMQRKRFYTVVMWSRLLMVLVGILAYNEYGSQLIMKAVAWTCGAIVSALIIASRKHYTVDIVVAWYTVPLVFYTLHRRWTTRRPMSELLGALGENDEPDPATPDSAEVMDTTILLEQVQVRVDKHHLTSHGSLHSDGKAILTYSKDRASSGKLNHLLAYDGDTDSLKPA</sequence>
<comment type="subcellular location">
    <subcellularLocation>
        <location evidence="1">Membrane</location>
        <topology evidence="1">Multi-pass membrane protein</topology>
    </subcellularLocation>
</comment>
<gene>
    <name evidence="11" type="ORF">HaLaN_01107</name>
</gene>
<dbReference type="GO" id="GO:0005886">
    <property type="term" value="C:plasma membrane"/>
    <property type="evidence" value="ECO:0007669"/>
    <property type="project" value="TreeGrafter"/>
</dbReference>
<reference evidence="11 12" key="1">
    <citation type="submission" date="2020-02" db="EMBL/GenBank/DDBJ databases">
        <title>Draft genome sequence of Haematococcus lacustris strain NIES-144.</title>
        <authorList>
            <person name="Morimoto D."/>
            <person name="Nakagawa S."/>
            <person name="Yoshida T."/>
            <person name="Sawayama S."/>
        </authorList>
    </citation>
    <scope>NUCLEOTIDE SEQUENCE [LARGE SCALE GENOMIC DNA]</scope>
    <source>
        <strain evidence="11 12">NIES-144</strain>
    </source>
</reference>
<dbReference type="InterPro" id="IPR025749">
    <property type="entry name" value="Sphingomyelin_synth-like_dom"/>
</dbReference>
<dbReference type="PANTHER" id="PTHR21290">
    <property type="entry name" value="SPHINGOMYELIN SYNTHETASE"/>
    <property type="match status" value="1"/>
</dbReference>
<evidence type="ECO:0000256" key="4">
    <source>
        <dbReference type="ARBA" id="ARBA00022692"/>
    </source>
</evidence>
<keyword evidence="7" id="KW-0443">Lipid metabolism</keyword>
<organism evidence="11 12">
    <name type="scientific">Haematococcus lacustris</name>
    <name type="common">Green alga</name>
    <name type="synonym">Haematococcus pluvialis</name>
    <dbReference type="NCBI Taxonomy" id="44745"/>
    <lineage>
        <taxon>Eukaryota</taxon>
        <taxon>Viridiplantae</taxon>
        <taxon>Chlorophyta</taxon>
        <taxon>core chlorophytes</taxon>
        <taxon>Chlorophyceae</taxon>
        <taxon>CS clade</taxon>
        <taxon>Chlamydomonadales</taxon>
        <taxon>Haematococcaceae</taxon>
        <taxon>Haematococcus</taxon>
    </lineage>
</organism>
<feature type="transmembrane region" description="Helical" evidence="9">
    <location>
        <begin position="61"/>
        <end position="84"/>
    </location>
</feature>
<dbReference type="GO" id="GO:0046513">
    <property type="term" value="P:ceramide biosynthetic process"/>
    <property type="evidence" value="ECO:0007669"/>
    <property type="project" value="TreeGrafter"/>
</dbReference>
<name>A0A699YAV2_HAELA</name>
<feature type="transmembrane region" description="Helical" evidence="9">
    <location>
        <begin position="140"/>
        <end position="158"/>
    </location>
</feature>
<evidence type="ECO:0000256" key="9">
    <source>
        <dbReference type="SAM" id="Phobius"/>
    </source>
</evidence>